<keyword evidence="3 23" id="KW-0436">Ligase</keyword>
<dbReference type="InterPro" id="IPR014144">
    <property type="entry name" value="LigD_PE_domain"/>
</dbReference>
<keyword evidence="4" id="KW-0808">Transferase</keyword>
<dbReference type="EC" id="6.5.1.1" evidence="2"/>
<dbReference type="SUPFAM" id="SSF50249">
    <property type="entry name" value="Nucleic acid-binding proteins"/>
    <property type="match status" value="1"/>
</dbReference>
<proteinExistence type="predicted"/>
<dbReference type="InterPro" id="IPR012310">
    <property type="entry name" value="DNA_ligase_ATP-dep_cent"/>
</dbReference>
<evidence type="ECO:0000256" key="16">
    <source>
        <dbReference type="ARBA" id="ARBA00023204"/>
    </source>
</evidence>
<evidence type="ECO:0000256" key="21">
    <source>
        <dbReference type="SAM" id="MobiDB-lite"/>
    </source>
</evidence>
<evidence type="ECO:0000256" key="5">
    <source>
        <dbReference type="ARBA" id="ARBA00022695"/>
    </source>
</evidence>
<evidence type="ECO:0000256" key="12">
    <source>
        <dbReference type="ARBA" id="ARBA00022840"/>
    </source>
</evidence>
<evidence type="ECO:0000256" key="14">
    <source>
        <dbReference type="ARBA" id="ARBA00023125"/>
    </source>
</evidence>
<dbReference type="Pfam" id="PF04679">
    <property type="entry name" value="DNA_ligase_A_C"/>
    <property type="match status" value="1"/>
</dbReference>
<evidence type="ECO:0000256" key="4">
    <source>
        <dbReference type="ARBA" id="ARBA00022679"/>
    </source>
</evidence>
<keyword evidence="10" id="KW-0378">Hydrolase</keyword>
<evidence type="ECO:0000256" key="15">
    <source>
        <dbReference type="ARBA" id="ARBA00023172"/>
    </source>
</evidence>
<name>A0ABU9EB36_9BACT</name>
<gene>
    <name evidence="23" type="primary">ligD</name>
    <name evidence="23" type="ORF">WI372_13205</name>
</gene>
<evidence type="ECO:0000256" key="13">
    <source>
        <dbReference type="ARBA" id="ARBA00022932"/>
    </source>
</evidence>
<keyword evidence="24" id="KW-1185">Reference proteome</keyword>
<feature type="region of interest" description="Disordered" evidence="21">
    <location>
        <begin position="524"/>
        <end position="557"/>
    </location>
</feature>
<dbReference type="RefSeq" id="WP_405287298.1">
    <property type="nucleotide sequence ID" value="NZ_JBBHLI010000008.1"/>
</dbReference>
<dbReference type="SUPFAM" id="SSF56091">
    <property type="entry name" value="DNA ligase/mRNA capping enzyme, catalytic domain"/>
    <property type="match status" value="1"/>
</dbReference>
<dbReference type="EMBL" id="JBBHLI010000008">
    <property type="protein sequence ID" value="MEK9501944.1"/>
    <property type="molecule type" value="Genomic_DNA"/>
</dbReference>
<evidence type="ECO:0000313" key="24">
    <source>
        <dbReference type="Proteomes" id="UP001484239"/>
    </source>
</evidence>
<reference evidence="23 24" key="1">
    <citation type="submission" date="2024-02" db="EMBL/GenBank/DDBJ databases">
        <title>A novel Gemmatimonadota bacterium.</title>
        <authorList>
            <person name="Du Z.-J."/>
            <person name="Ye Y.-Q."/>
        </authorList>
    </citation>
    <scope>NUCLEOTIDE SEQUENCE [LARGE SCALE GENOMIC DNA]</scope>
    <source>
        <strain evidence="23 24">DH-20</strain>
    </source>
</reference>
<keyword evidence="18" id="KW-0511">Multifunctional enzyme</keyword>
<dbReference type="CDD" id="cd07971">
    <property type="entry name" value="OBF_DNA_ligase_LigD"/>
    <property type="match status" value="1"/>
</dbReference>
<evidence type="ECO:0000256" key="2">
    <source>
        <dbReference type="ARBA" id="ARBA00012727"/>
    </source>
</evidence>
<keyword evidence="6" id="KW-0540">Nuclease</keyword>
<evidence type="ECO:0000256" key="7">
    <source>
        <dbReference type="ARBA" id="ARBA00022723"/>
    </source>
</evidence>
<keyword evidence="11" id="KW-0269">Exonuclease</keyword>
<dbReference type="Gene3D" id="2.40.50.140">
    <property type="entry name" value="Nucleic acid-binding proteins"/>
    <property type="match status" value="1"/>
</dbReference>
<dbReference type="InterPro" id="IPR014143">
    <property type="entry name" value="NHEJ_ligase_prk"/>
</dbReference>
<evidence type="ECO:0000256" key="10">
    <source>
        <dbReference type="ARBA" id="ARBA00022801"/>
    </source>
</evidence>
<organism evidence="23 24">
    <name type="scientific">Gaopeijia maritima</name>
    <dbReference type="NCBI Taxonomy" id="3119007"/>
    <lineage>
        <taxon>Bacteria</taxon>
        <taxon>Pseudomonadati</taxon>
        <taxon>Gemmatimonadota</taxon>
        <taxon>Longimicrobiia</taxon>
        <taxon>Gaopeijiales</taxon>
        <taxon>Gaopeijiaceae</taxon>
        <taxon>Gaopeijia</taxon>
    </lineage>
</organism>
<evidence type="ECO:0000256" key="20">
    <source>
        <dbReference type="ARBA" id="ARBA00034003"/>
    </source>
</evidence>
<evidence type="ECO:0000256" key="9">
    <source>
        <dbReference type="ARBA" id="ARBA00022763"/>
    </source>
</evidence>
<dbReference type="NCBIfam" id="TIGR02778">
    <property type="entry name" value="ligD_pol"/>
    <property type="match status" value="1"/>
</dbReference>
<evidence type="ECO:0000256" key="18">
    <source>
        <dbReference type="ARBA" id="ARBA00023268"/>
    </source>
</evidence>
<comment type="catalytic activity">
    <reaction evidence="20">
        <text>ATP + (deoxyribonucleotide)n-3'-hydroxyl + 5'-phospho-(deoxyribonucleotide)m = (deoxyribonucleotide)n+m + AMP + diphosphate.</text>
        <dbReference type="EC" id="6.5.1.1"/>
    </reaction>
</comment>
<evidence type="ECO:0000256" key="3">
    <source>
        <dbReference type="ARBA" id="ARBA00022598"/>
    </source>
</evidence>
<dbReference type="PANTHER" id="PTHR42705:SF2">
    <property type="entry name" value="BIFUNCTIONAL NON-HOMOLOGOUS END JOINING PROTEIN LIGD"/>
    <property type="match status" value="1"/>
</dbReference>
<dbReference type="PANTHER" id="PTHR42705">
    <property type="entry name" value="BIFUNCTIONAL NON-HOMOLOGOUS END JOINING PROTEIN LIGD"/>
    <property type="match status" value="1"/>
</dbReference>
<evidence type="ECO:0000256" key="8">
    <source>
        <dbReference type="ARBA" id="ARBA00022741"/>
    </source>
</evidence>
<accession>A0ABU9EB36</accession>
<dbReference type="InterPro" id="IPR014145">
    <property type="entry name" value="LigD_pol_dom"/>
</dbReference>
<keyword evidence="12" id="KW-0067">ATP-binding</keyword>
<keyword evidence="8" id="KW-0547">Nucleotide-binding</keyword>
<dbReference type="Pfam" id="PF01068">
    <property type="entry name" value="DNA_ligase_A_M"/>
    <property type="match status" value="1"/>
</dbReference>
<dbReference type="InterPro" id="IPR012340">
    <property type="entry name" value="NA-bd_OB-fold"/>
</dbReference>
<keyword evidence="13" id="KW-0239">DNA-directed DNA polymerase</keyword>
<comment type="cofactor">
    <cofactor evidence="1">
        <name>Mn(2+)</name>
        <dbReference type="ChEBI" id="CHEBI:29035"/>
    </cofactor>
</comment>
<keyword evidence="14" id="KW-0238">DNA-binding</keyword>
<evidence type="ECO:0000256" key="17">
    <source>
        <dbReference type="ARBA" id="ARBA00023211"/>
    </source>
</evidence>
<feature type="domain" description="ATP-dependent DNA ligase family profile" evidence="22">
    <location>
        <begin position="316"/>
        <end position="427"/>
    </location>
</feature>
<dbReference type="NCBIfam" id="TIGR02779">
    <property type="entry name" value="NHEJ_ligase_lig"/>
    <property type="match status" value="1"/>
</dbReference>
<comment type="caution">
    <text evidence="23">The sequence shown here is derived from an EMBL/GenBank/DDBJ whole genome shotgun (WGS) entry which is preliminary data.</text>
</comment>
<evidence type="ECO:0000256" key="6">
    <source>
        <dbReference type="ARBA" id="ARBA00022722"/>
    </source>
</evidence>
<keyword evidence="9" id="KW-0227">DNA damage</keyword>
<dbReference type="Pfam" id="PF13298">
    <property type="entry name" value="LigD_N"/>
    <property type="match status" value="1"/>
</dbReference>
<dbReference type="CDD" id="cd07906">
    <property type="entry name" value="Adenylation_DNA_ligase_LigD_LigC"/>
    <property type="match status" value="1"/>
</dbReference>
<dbReference type="NCBIfam" id="TIGR02777">
    <property type="entry name" value="LigD_PE_dom"/>
    <property type="match status" value="1"/>
</dbReference>
<dbReference type="Pfam" id="PF21686">
    <property type="entry name" value="LigD_Prim-Pol"/>
    <property type="match status" value="1"/>
</dbReference>
<dbReference type="Gene3D" id="3.90.920.10">
    <property type="entry name" value="DNA primase, PRIM domain"/>
    <property type="match status" value="1"/>
</dbReference>
<evidence type="ECO:0000256" key="11">
    <source>
        <dbReference type="ARBA" id="ARBA00022839"/>
    </source>
</evidence>
<dbReference type="Gene3D" id="3.30.470.30">
    <property type="entry name" value="DNA ligase/mRNA capping enzyme"/>
    <property type="match status" value="1"/>
</dbReference>
<evidence type="ECO:0000313" key="23">
    <source>
        <dbReference type="EMBL" id="MEK9501944.1"/>
    </source>
</evidence>
<keyword evidence="7" id="KW-0479">Metal-binding</keyword>
<sequence>MPSDRLDKYREKRAAGSTPEPFGGTRASSGPRLFVVQMHDARNLHWDLRLEMDGALESWAVPKGPSPNPADKRLAMHVEPHPLEYADFEGVIPDGQYGAGPSICWDRGVWIEIPSKPGGPPHGLEHGKLLFELRGYKLKGLWTLVHTPRNGDNHWLLIKERDALVDEGGTDIYPRDSILSGLTVEELPDPDEKLARLRDEAEEAGARPRPRDGAAPPLMLATAHDEPFTRDGWLFEIKYDGYRIAAERTGGGATLWSRNGNDLTGTFPEIAQAVRALPYPGLVLDGEVVVHDAQGMPSFSLLQKRGRLTKRPDVAAAAVQLPATYYAFDLLDLGGLDLRGVPLVDRKRILRELLPTVGPIRYSEHIEREGEAVFRHAAGLGIEGVVAKKADAPYARGRSDHWLKIRTVRSDDFVVVGWTDPKGTRSGFGALHLARYTSPPNDDPSAELVYVGSVGTGFDQATLDEIETALAEAPRDDPPCGGEIPTGGGHHWVEPRMVAEVRYKELTLAGHLRHPVFVTLRDDKDPTECVGPAGAEADADPRSAAPEGDAEDLLPEPGPIVGGVERTVALTNQDKVLYPAHDGAEGVTKGEVIAYYEAVADWMLPYLKDRCLVLTRYPDGIGKSSFYQKNAPDWAPDWIRTETVYSEGSERDLSYFVIDDVAGLRYVANSAALLLHLWGSRVTDLGHPDWCILDLDPKDAPFTDVVDLALALKAICDDIGLPVFVKTSGSSGLHLMVPLGGRLTHDQCKQLAQLLATVAVQGRGDIATIDRVIERRDGKVYVDFLQNGWGKLLVAPFSTRPVPEAAVSMPLEWHEVTPDLGPRDFTVRNAIARLEQLGSDPLRPVLELRPDLLAALERLLGRVG</sequence>
<keyword evidence="17" id="KW-0464">Manganese</keyword>
<dbReference type="Proteomes" id="UP001484239">
    <property type="component" value="Unassembled WGS sequence"/>
</dbReference>
<evidence type="ECO:0000259" key="22">
    <source>
        <dbReference type="PROSITE" id="PS50160"/>
    </source>
</evidence>
<dbReference type="GO" id="GO:0003910">
    <property type="term" value="F:DNA ligase (ATP) activity"/>
    <property type="evidence" value="ECO:0007669"/>
    <property type="project" value="UniProtKB-EC"/>
</dbReference>
<dbReference type="PROSITE" id="PS50160">
    <property type="entry name" value="DNA_LIGASE_A3"/>
    <property type="match status" value="1"/>
</dbReference>
<dbReference type="InterPro" id="IPR012309">
    <property type="entry name" value="DNA_ligase_ATP-dep_C"/>
</dbReference>
<evidence type="ECO:0000256" key="1">
    <source>
        <dbReference type="ARBA" id="ARBA00001936"/>
    </source>
</evidence>
<feature type="region of interest" description="Disordered" evidence="21">
    <location>
        <begin position="1"/>
        <end position="29"/>
    </location>
</feature>
<dbReference type="CDD" id="cd04861">
    <property type="entry name" value="LigD_Pol_like"/>
    <property type="match status" value="1"/>
</dbReference>
<dbReference type="InterPro" id="IPR014146">
    <property type="entry name" value="LigD_ligase_dom"/>
</dbReference>
<evidence type="ECO:0000256" key="19">
    <source>
        <dbReference type="ARBA" id="ARBA00029943"/>
    </source>
</evidence>
<keyword evidence="16" id="KW-0234">DNA repair</keyword>
<keyword evidence="5" id="KW-0548">Nucleotidyltransferase</keyword>
<protein>
    <recommendedName>
        <fullName evidence="2">DNA ligase (ATP)</fullName>
        <ecNumber evidence="2">6.5.1.1</ecNumber>
    </recommendedName>
    <alternativeName>
        <fullName evidence="19">NHEJ DNA polymerase</fullName>
    </alternativeName>
</protein>
<dbReference type="NCBIfam" id="TIGR02776">
    <property type="entry name" value="NHEJ_ligase_prk"/>
    <property type="match status" value="1"/>
</dbReference>
<dbReference type="InterPro" id="IPR052171">
    <property type="entry name" value="NHEJ_LigD"/>
</dbReference>
<dbReference type="Gene3D" id="3.30.1490.70">
    <property type="match status" value="1"/>
</dbReference>
<keyword evidence="15" id="KW-0233">DNA recombination</keyword>
<feature type="compositionally biased region" description="Basic and acidic residues" evidence="21">
    <location>
        <begin position="1"/>
        <end position="14"/>
    </location>
</feature>